<keyword evidence="2" id="KW-0433">Leucine-rich repeat</keyword>
<dbReference type="GO" id="GO:0016020">
    <property type="term" value="C:membrane"/>
    <property type="evidence" value="ECO:0007669"/>
    <property type="project" value="UniProtKB-SubCell"/>
</dbReference>
<evidence type="ECO:0000256" key="1">
    <source>
        <dbReference type="ARBA" id="ARBA00004479"/>
    </source>
</evidence>
<dbReference type="GO" id="GO:0004672">
    <property type="term" value="F:protein kinase activity"/>
    <property type="evidence" value="ECO:0007669"/>
    <property type="project" value="InterPro"/>
</dbReference>
<comment type="caution">
    <text evidence="10">The sequence shown here is derived from an EMBL/GenBank/DDBJ whole genome shotgun (WGS) entry which is preliminary data.</text>
</comment>
<keyword evidence="3 8" id="KW-0812">Transmembrane</keyword>
<dbReference type="Gene3D" id="3.80.10.10">
    <property type="entry name" value="Ribonuclease Inhibitor"/>
    <property type="match status" value="1"/>
</dbReference>
<evidence type="ECO:0000313" key="10">
    <source>
        <dbReference type="EMBL" id="KAK3008210.1"/>
    </source>
</evidence>
<dbReference type="SUPFAM" id="SSF52058">
    <property type="entry name" value="L domain-like"/>
    <property type="match status" value="1"/>
</dbReference>
<feature type="non-terminal residue" evidence="10">
    <location>
        <position position="1"/>
    </location>
</feature>
<gene>
    <name evidence="10" type="ORF">RJ639_015028</name>
</gene>
<evidence type="ECO:0000256" key="5">
    <source>
        <dbReference type="ARBA" id="ARBA00022737"/>
    </source>
</evidence>
<reference evidence="10" key="1">
    <citation type="submission" date="2022-12" db="EMBL/GenBank/DDBJ databases">
        <title>Draft genome assemblies for two species of Escallonia (Escalloniales).</title>
        <authorList>
            <person name="Chanderbali A."/>
            <person name="Dervinis C."/>
            <person name="Anghel I."/>
            <person name="Soltis D."/>
            <person name="Soltis P."/>
            <person name="Zapata F."/>
        </authorList>
    </citation>
    <scope>NUCLEOTIDE SEQUENCE</scope>
    <source>
        <strain evidence="10">UCBG64.0493</strain>
        <tissue evidence="10">Leaf</tissue>
    </source>
</reference>
<dbReference type="Pfam" id="PF00560">
    <property type="entry name" value="LRR_1"/>
    <property type="match status" value="1"/>
</dbReference>
<keyword evidence="4" id="KW-0732">Signal</keyword>
<evidence type="ECO:0000256" key="6">
    <source>
        <dbReference type="ARBA" id="ARBA00022989"/>
    </source>
</evidence>
<name>A0AA88VLC1_9ASTE</name>
<evidence type="ECO:0000256" key="8">
    <source>
        <dbReference type="SAM" id="Phobius"/>
    </source>
</evidence>
<dbReference type="GO" id="GO:0005524">
    <property type="term" value="F:ATP binding"/>
    <property type="evidence" value="ECO:0007669"/>
    <property type="project" value="InterPro"/>
</dbReference>
<keyword evidence="5" id="KW-0677">Repeat</keyword>
<keyword evidence="7 8" id="KW-0472">Membrane</keyword>
<dbReference type="Pfam" id="PF08263">
    <property type="entry name" value="LRRNT_2"/>
    <property type="match status" value="1"/>
</dbReference>
<dbReference type="InterPro" id="IPR001611">
    <property type="entry name" value="Leu-rich_rpt"/>
</dbReference>
<dbReference type="FunFam" id="3.80.10.10:FF:000400">
    <property type="entry name" value="Nuclear pore complex protein NUP107"/>
    <property type="match status" value="1"/>
</dbReference>
<dbReference type="InterPro" id="IPR051824">
    <property type="entry name" value="LRR_Rcpt-Like_S/T_Kinase"/>
</dbReference>
<dbReference type="EMBL" id="JAVXUP010001777">
    <property type="protein sequence ID" value="KAK3008210.1"/>
    <property type="molecule type" value="Genomic_DNA"/>
</dbReference>
<dbReference type="PROSITE" id="PS50011">
    <property type="entry name" value="PROTEIN_KINASE_DOM"/>
    <property type="match status" value="2"/>
</dbReference>
<evidence type="ECO:0000256" key="4">
    <source>
        <dbReference type="ARBA" id="ARBA00022729"/>
    </source>
</evidence>
<protein>
    <recommendedName>
        <fullName evidence="9">Protein kinase domain-containing protein</fullName>
    </recommendedName>
</protein>
<dbReference type="SUPFAM" id="SSF56112">
    <property type="entry name" value="Protein kinase-like (PK-like)"/>
    <property type="match status" value="2"/>
</dbReference>
<comment type="subcellular location">
    <subcellularLocation>
        <location evidence="1">Membrane</location>
        <topology evidence="1">Single-pass type I membrane protein</topology>
    </subcellularLocation>
</comment>
<organism evidence="10 11">
    <name type="scientific">Escallonia herrerae</name>
    <dbReference type="NCBI Taxonomy" id="1293975"/>
    <lineage>
        <taxon>Eukaryota</taxon>
        <taxon>Viridiplantae</taxon>
        <taxon>Streptophyta</taxon>
        <taxon>Embryophyta</taxon>
        <taxon>Tracheophyta</taxon>
        <taxon>Spermatophyta</taxon>
        <taxon>Magnoliopsida</taxon>
        <taxon>eudicotyledons</taxon>
        <taxon>Gunneridae</taxon>
        <taxon>Pentapetalae</taxon>
        <taxon>asterids</taxon>
        <taxon>campanulids</taxon>
        <taxon>Escalloniales</taxon>
        <taxon>Escalloniaceae</taxon>
        <taxon>Escallonia</taxon>
    </lineage>
</organism>
<dbReference type="Proteomes" id="UP001188597">
    <property type="component" value="Unassembled WGS sequence"/>
</dbReference>
<evidence type="ECO:0000313" key="11">
    <source>
        <dbReference type="Proteomes" id="UP001188597"/>
    </source>
</evidence>
<keyword evidence="6 8" id="KW-1133">Transmembrane helix</keyword>
<dbReference type="InterPro" id="IPR001245">
    <property type="entry name" value="Ser-Thr/Tyr_kinase_cat_dom"/>
</dbReference>
<sequence length="771" mass="85823">CTCCHRTKGGSNDIRCLKSIKDSLEDPLNYLSSSWNFSNSTAGFICNLAGVECWHPDENKVLNLRLSGMGLKGGFPRGLKMCSSLTGLDLSRNALFGAIPSDISELIPYVTSLDLSSNNISGEIPISIGKLRYLNVLKLDSNRLEGLIPQVVGMLGMIKIFSVANNRLSGPVPTFSLNCSITAENYANNLGLCGYPLKRCKANTDYQDSFLRGMLVGWAITTVLAFAVTWYILPHQIYLLEKFATRMQFAELEKATNNFNDADRIGKLGTMYKASLPNGWILAVKRFKESISIEKKFISEVMTLGRLRHSNLMPLIGFSIHLKERLLVYKYMQNGNLHESLHPVEGHTKIMEWPVRVKIAVGLARGLAWLHNNNNLRVVHQNISSECILLDNSFETKLSNFGEATIMRSNSTVSTLGSGETWVLGCDKKDVYGFGIVLLELVTREEPNKLILLCNNSGGTFSNFAGLYDAIDKPLLGQGFEDEIAQFLVIDCKCVQSSLDQRPSMFDVYNKMRTIAVESKGLSGTEVMTLGRLRHSNLMPLIGFSIHLKERLLVYKYMQNGNLHEWLHPVEGDTKIMEWPVRVKIAVGLARGLAWLHNNKNHQVVHQNISSECILLDHSFETKLSNFGEATIMSSNSTVSSRTLLGSGETWVLGCDKKDVYGFGIVLLELVTREEPNKLIHLCNNSGGTSSNFTSLYDAIDESLLGQGFEDEITLFLKIACKCVQSSPNRRPSMFDVYNKVRTIAAERYGLISDSQMLMQNEIVAADGLDD</sequence>
<keyword evidence="11" id="KW-1185">Reference proteome</keyword>
<accession>A0AA88VLC1</accession>
<evidence type="ECO:0000259" key="9">
    <source>
        <dbReference type="PROSITE" id="PS50011"/>
    </source>
</evidence>
<dbReference type="InterPro" id="IPR000719">
    <property type="entry name" value="Prot_kinase_dom"/>
</dbReference>
<dbReference type="Gene3D" id="3.30.200.20">
    <property type="entry name" value="Phosphorylase Kinase, domain 1"/>
    <property type="match status" value="2"/>
</dbReference>
<dbReference type="PANTHER" id="PTHR48006">
    <property type="entry name" value="LEUCINE-RICH REPEAT-CONTAINING PROTEIN DDB_G0281931-RELATED"/>
    <property type="match status" value="1"/>
</dbReference>
<dbReference type="PANTHER" id="PTHR48006:SF88">
    <property type="entry name" value="LRR RECEPTOR-LIKE KINASE FAMILY PROTEIN"/>
    <property type="match status" value="1"/>
</dbReference>
<dbReference type="Gene3D" id="1.10.510.10">
    <property type="entry name" value="Transferase(Phosphotransferase) domain 1"/>
    <property type="match status" value="2"/>
</dbReference>
<evidence type="ECO:0000256" key="2">
    <source>
        <dbReference type="ARBA" id="ARBA00022614"/>
    </source>
</evidence>
<feature type="transmembrane region" description="Helical" evidence="8">
    <location>
        <begin position="215"/>
        <end position="233"/>
    </location>
</feature>
<dbReference type="InterPro" id="IPR032675">
    <property type="entry name" value="LRR_dom_sf"/>
</dbReference>
<evidence type="ECO:0000256" key="3">
    <source>
        <dbReference type="ARBA" id="ARBA00022692"/>
    </source>
</evidence>
<dbReference type="AlphaFoldDB" id="A0AA88VLC1"/>
<evidence type="ECO:0000256" key="7">
    <source>
        <dbReference type="ARBA" id="ARBA00023136"/>
    </source>
</evidence>
<proteinExistence type="predicted"/>
<dbReference type="Pfam" id="PF07714">
    <property type="entry name" value="PK_Tyr_Ser-Thr"/>
    <property type="match status" value="2"/>
</dbReference>
<dbReference type="InterPro" id="IPR011009">
    <property type="entry name" value="Kinase-like_dom_sf"/>
</dbReference>
<dbReference type="InterPro" id="IPR013210">
    <property type="entry name" value="LRR_N_plant-typ"/>
</dbReference>
<feature type="domain" description="Protein kinase" evidence="9">
    <location>
        <begin position="257"/>
        <end position="515"/>
    </location>
</feature>
<feature type="domain" description="Protein kinase" evidence="9">
    <location>
        <begin position="506"/>
        <end position="744"/>
    </location>
</feature>